<reference evidence="2 3" key="1">
    <citation type="journal article" date="2009" name="Stand. Genomic Sci.">
        <title>Complete genome sequence of Dyadobacter fermentans type strain (NS114).</title>
        <authorList>
            <person name="Lang E."/>
            <person name="Lapidus A."/>
            <person name="Chertkov O."/>
            <person name="Brettin T."/>
            <person name="Detter J.C."/>
            <person name="Han C."/>
            <person name="Copeland A."/>
            <person name="Glavina Del Rio T."/>
            <person name="Nolan M."/>
            <person name="Chen F."/>
            <person name="Lucas S."/>
            <person name="Tice H."/>
            <person name="Cheng J.F."/>
            <person name="Land M."/>
            <person name="Hauser L."/>
            <person name="Chang Y.J."/>
            <person name="Jeffries C.D."/>
            <person name="Kopitz M."/>
            <person name="Bruce D."/>
            <person name="Goodwin L."/>
            <person name="Pitluck S."/>
            <person name="Ovchinnikova G."/>
            <person name="Pati A."/>
            <person name="Ivanova N."/>
            <person name="Mavrommatis K."/>
            <person name="Chen A."/>
            <person name="Palaniappan K."/>
            <person name="Chain P."/>
            <person name="Bristow J."/>
            <person name="Eisen J.A."/>
            <person name="Markowitz V."/>
            <person name="Hugenholtz P."/>
            <person name="Goker M."/>
            <person name="Rohde M."/>
            <person name="Kyrpides N.C."/>
            <person name="Klenk H.P."/>
        </authorList>
    </citation>
    <scope>NUCLEOTIDE SEQUENCE [LARGE SCALE GENOMIC DNA]</scope>
    <source>
        <strain evidence="3">ATCC 700827 / DSM 18053 / CIP 107007 / KCTC 52180 / NS114</strain>
    </source>
</reference>
<dbReference type="OrthoDB" id="960066at2"/>
<dbReference type="HOGENOM" id="CLU_1945343_0_0_10"/>
<dbReference type="Proteomes" id="UP000002011">
    <property type="component" value="Chromosome"/>
</dbReference>
<dbReference type="RefSeq" id="WP_015810826.1">
    <property type="nucleotide sequence ID" value="NC_013037.1"/>
</dbReference>
<gene>
    <name evidence="2" type="ordered locus">Dfer_1324</name>
</gene>
<keyword evidence="1" id="KW-1133">Transmembrane helix</keyword>
<keyword evidence="3" id="KW-1185">Reference proteome</keyword>
<evidence type="ECO:0000256" key="1">
    <source>
        <dbReference type="SAM" id="Phobius"/>
    </source>
</evidence>
<accession>C6W692</accession>
<dbReference type="KEGG" id="dfe:Dfer_1324"/>
<dbReference type="STRING" id="471854.Dfer_1324"/>
<name>C6W692_DYAFD</name>
<keyword evidence="1" id="KW-0472">Membrane</keyword>
<protein>
    <submittedName>
        <fullName evidence="2">Uncharacterized protein</fullName>
    </submittedName>
</protein>
<dbReference type="AlphaFoldDB" id="C6W692"/>
<evidence type="ECO:0000313" key="2">
    <source>
        <dbReference type="EMBL" id="ACT92572.1"/>
    </source>
</evidence>
<dbReference type="EMBL" id="CP001619">
    <property type="protein sequence ID" value="ACT92572.1"/>
    <property type="molecule type" value="Genomic_DNA"/>
</dbReference>
<feature type="transmembrane region" description="Helical" evidence="1">
    <location>
        <begin position="6"/>
        <end position="23"/>
    </location>
</feature>
<organism evidence="2 3">
    <name type="scientific">Dyadobacter fermentans (strain ATCC 700827 / DSM 18053 / CIP 107007 / KCTC 52180 / NS114)</name>
    <dbReference type="NCBI Taxonomy" id="471854"/>
    <lineage>
        <taxon>Bacteria</taxon>
        <taxon>Pseudomonadati</taxon>
        <taxon>Bacteroidota</taxon>
        <taxon>Cytophagia</taxon>
        <taxon>Cytophagales</taxon>
        <taxon>Spirosomataceae</taxon>
        <taxon>Dyadobacter</taxon>
    </lineage>
</organism>
<keyword evidence="1" id="KW-0812">Transmembrane</keyword>
<sequence>MARNAKIWAGIAMSAAIVLLFLARRDTEDERMQAVWQEKYRHTQRRIGWQLVHLRHEYARQPIRTSENTLFEIKQLWIDKDILTHLIQSAKSRFPADSLMKLENLITQKAPTIAVVREIERIEKINANH</sequence>
<evidence type="ECO:0000313" key="3">
    <source>
        <dbReference type="Proteomes" id="UP000002011"/>
    </source>
</evidence>
<proteinExistence type="predicted"/>